<gene>
    <name evidence="1" type="ORF">M6B38_131905</name>
</gene>
<name>A0AAX6FQT3_IRIPA</name>
<dbReference type="EMBL" id="JANAVB010026999">
    <property type="protein sequence ID" value="KAJ6818754.1"/>
    <property type="molecule type" value="Genomic_DNA"/>
</dbReference>
<sequence>MTPKGNGKNSPYAHRKLQKMALTSLQQSIVV</sequence>
<organism evidence="1 2">
    <name type="scientific">Iris pallida</name>
    <name type="common">Sweet iris</name>
    <dbReference type="NCBI Taxonomy" id="29817"/>
    <lineage>
        <taxon>Eukaryota</taxon>
        <taxon>Viridiplantae</taxon>
        <taxon>Streptophyta</taxon>
        <taxon>Embryophyta</taxon>
        <taxon>Tracheophyta</taxon>
        <taxon>Spermatophyta</taxon>
        <taxon>Magnoliopsida</taxon>
        <taxon>Liliopsida</taxon>
        <taxon>Asparagales</taxon>
        <taxon>Iridaceae</taxon>
        <taxon>Iridoideae</taxon>
        <taxon>Irideae</taxon>
        <taxon>Iris</taxon>
    </lineage>
</organism>
<reference evidence="1" key="1">
    <citation type="journal article" date="2023" name="GigaByte">
        <title>Genome assembly of the bearded iris, Iris pallida Lam.</title>
        <authorList>
            <person name="Bruccoleri R.E."/>
            <person name="Oakeley E.J."/>
            <person name="Faust A.M.E."/>
            <person name="Altorfer M."/>
            <person name="Dessus-Babus S."/>
            <person name="Burckhardt D."/>
            <person name="Oertli M."/>
            <person name="Naumann U."/>
            <person name="Petersen F."/>
            <person name="Wong J."/>
        </authorList>
    </citation>
    <scope>NUCLEOTIDE SEQUENCE</scope>
    <source>
        <strain evidence="1">GSM-AAB239-AS_SAM_17_03QT</strain>
    </source>
</reference>
<evidence type="ECO:0000313" key="1">
    <source>
        <dbReference type="EMBL" id="KAJ6818754.1"/>
    </source>
</evidence>
<dbReference type="Proteomes" id="UP001140949">
    <property type="component" value="Unassembled WGS sequence"/>
</dbReference>
<keyword evidence="1" id="KW-0687">Ribonucleoprotein</keyword>
<dbReference type="AlphaFoldDB" id="A0AAX6FQT3"/>
<protein>
    <submittedName>
        <fullName evidence="1">U5 small nuclear ribonucleoprotein 40 kDa protein-like</fullName>
    </submittedName>
</protein>
<keyword evidence="2" id="KW-1185">Reference proteome</keyword>
<reference evidence="1" key="2">
    <citation type="submission" date="2023-04" db="EMBL/GenBank/DDBJ databases">
        <authorList>
            <person name="Bruccoleri R.E."/>
            <person name="Oakeley E.J."/>
            <person name="Faust A.-M."/>
            <person name="Dessus-Babus S."/>
            <person name="Altorfer M."/>
            <person name="Burckhardt D."/>
            <person name="Oertli M."/>
            <person name="Naumann U."/>
            <person name="Petersen F."/>
            <person name="Wong J."/>
        </authorList>
    </citation>
    <scope>NUCLEOTIDE SEQUENCE</scope>
    <source>
        <strain evidence="1">GSM-AAB239-AS_SAM_17_03QT</strain>
        <tissue evidence="1">Leaf</tissue>
    </source>
</reference>
<dbReference type="GO" id="GO:1990904">
    <property type="term" value="C:ribonucleoprotein complex"/>
    <property type="evidence" value="ECO:0007669"/>
    <property type="project" value="UniProtKB-KW"/>
</dbReference>
<evidence type="ECO:0000313" key="2">
    <source>
        <dbReference type="Proteomes" id="UP001140949"/>
    </source>
</evidence>
<accession>A0AAX6FQT3</accession>
<proteinExistence type="predicted"/>
<comment type="caution">
    <text evidence="1">The sequence shown here is derived from an EMBL/GenBank/DDBJ whole genome shotgun (WGS) entry which is preliminary data.</text>
</comment>